<protein>
    <submittedName>
        <fullName evidence="1">Uncharacterized protein</fullName>
    </submittedName>
</protein>
<evidence type="ECO:0000313" key="2">
    <source>
        <dbReference type="Proteomes" id="UP001497482"/>
    </source>
</evidence>
<dbReference type="Proteomes" id="UP001497482">
    <property type="component" value="Chromosome 10"/>
</dbReference>
<name>A0AAV2J2B8_KNICA</name>
<accession>A0AAV2J2B8</accession>
<reference evidence="1 2" key="1">
    <citation type="submission" date="2024-04" db="EMBL/GenBank/DDBJ databases">
        <authorList>
            <person name="Waldvogel A.-M."/>
            <person name="Schoenle A."/>
        </authorList>
    </citation>
    <scope>NUCLEOTIDE SEQUENCE [LARGE SCALE GENOMIC DNA]</scope>
</reference>
<proteinExistence type="predicted"/>
<keyword evidence="2" id="KW-1185">Reference proteome</keyword>
<evidence type="ECO:0000313" key="1">
    <source>
        <dbReference type="EMBL" id="CAL1571786.1"/>
    </source>
</evidence>
<gene>
    <name evidence="1" type="ORF">KC01_LOCUS3876</name>
</gene>
<organism evidence="1 2">
    <name type="scientific">Knipowitschia caucasica</name>
    <name type="common">Caucasian dwarf goby</name>
    <name type="synonym">Pomatoschistus caucasicus</name>
    <dbReference type="NCBI Taxonomy" id="637954"/>
    <lineage>
        <taxon>Eukaryota</taxon>
        <taxon>Metazoa</taxon>
        <taxon>Chordata</taxon>
        <taxon>Craniata</taxon>
        <taxon>Vertebrata</taxon>
        <taxon>Euteleostomi</taxon>
        <taxon>Actinopterygii</taxon>
        <taxon>Neopterygii</taxon>
        <taxon>Teleostei</taxon>
        <taxon>Neoteleostei</taxon>
        <taxon>Acanthomorphata</taxon>
        <taxon>Gobiaria</taxon>
        <taxon>Gobiiformes</taxon>
        <taxon>Gobioidei</taxon>
        <taxon>Gobiidae</taxon>
        <taxon>Gobiinae</taxon>
        <taxon>Knipowitschia</taxon>
    </lineage>
</organism>
<dbReference type="AlphaFoldDB" id="A0AAV2J2B8"/>
<dbReference type="EMBL" id="OZ035832">
    <property type="protein sequence ID" value="CAL1571786.1"/>
    <property type="molecule type" value="Genomic_DNA"/>
</dbReference>
<sequence>MGPGPGCLCQAAGRAGAVGGPRCLPDEGVVWSLSVEPTRSLPLCCAWLDHCELSAQYLLSLMNGTFPDLSQSSRSLVPKVKAVVDKTRALLYGHEPQQPAVKWC</sequence>